<feature type="region of interest" description="Disordered" evidence="1">
    <location>
        <begin position="96"/>
        <end position="118"/>
    </location>
</feature>
<feature type="compositionally biased region" description="Polar residues" evidence="1">
    <location>
        <begin position="109"/>
        <end position="118"/>
    </location>
</feature>
<evidence type="ECO:0000256" key="1">
    <source>
        <dbReference type="SAM" id="MobiDB-lite"/>
    </source>
</evidence>
<accession>A0A841YVB5</accession>
<dbReference type="GO" id="GO:0043565">
    <property type="term" value="F:sequence-specific DNA binding"/>
    <property type="evidence" value="ECO:0007669"/>
    <property type="project" value="InterPro"/>
</dbReference>
<dbReference type="PANTHER" id="PTHR33795:SF1">
    <property type="entry name" value="INSERTION ELEMENT IS150 PROTEIN INSJ"/>
    <property type="match status" value="1"/>
</dbReference>
<gene>
    <name evidence="2" type="ORF">HB850_05715</name>
</gene>
<protein>
    <submittedName>
        <fullName evidence="2">Transposase</fullName>
    </submittedName>
</protein>
<dbReference type="InterPro" id="IPR010921">
    <property type="entry name" value="Trp_repressor/repl_initiator"/>
</dbReference>
<dbReference type="InterPro" id="IPR052057">
    <property type="entry name" value="IS150/IS1296_orfA-like"/>
</dbReference>
<proteinExistence type="predicted"/>
<dbReference type="InterPro" id="IPR036388">
    <property type="entry name" value="WH-like_DNA-bd_sf"/>
</dbReference>
<dbReference type="EMBL" id="JAARQN010000003">
    <property type="protein sequence ID" value="MBC1457245.1"/>
    <property type="molecule type" value="Genomic_DNA"/>
</dbReference>
<organism evidence="2 3">
    <name type="scientific">Listeria newyorkensis</name>
    <dbReference type="NCBI Taxonomy" id="1497681"/>
    <lineage>
        <taxon>Bacteria</taxon>
        <taxon>Bacillati</taxon>
        <taxon>Bacillota</taxon>
        <taxon>Bacilli</taxon>
        <taxon>Bacillales</taxon>
        <taxon>Listeriaceae</taxon>
        <taxon>Listeria</taxon>
    </lineage>
</organism>
<dbReference type="RefSeq" id="WP_185388547.1">
    <property type="nucleotide sequence ID" value="NZ_JAARQN010000003.1"/>
</dbReference>
<sequence>MANKYNIGGQRQVQKWVDQYLAFGQEKFPKKKKCIYTAQMKLDVLHFMKTTGASLQETANHFQILDCALISTWKKKLMGDGMDALVRTKGCPALTNKPKKVKRKEITREQQGVSKYVP</sequence>
<dbReference type="SUPFAM" id="SSF48295">
    <property type="entry name" value="TrpR-like"/>
    <property type="match status" value="1"/>
</dbReference>
<evidence type="ECO:0000313" key="3">
    <source>
        <dbReference type="Proteomes" id="UP000569903"/>
    </source>
</evidence>
<comment type="caution">
    <text evidence="2">The sequence shown here is derived from an EMBL/GenBank/DDBJ whole genome shotgun (WGS) entry which is preliminary data.</text>
</comment>
<reference evidence="2 3" key="1">
    <citation type="submission" date="2020-03" db="EMBL/GenBank/DDBJ databases">
        <title>Soil Listeria distribution.</title>
        <authorList>
            <person name="Liao J."/>
            <person name="Wiedmann M."/>
        </authorList>
    </citation>
    <scope>NUCLEOTIDE SEQUENCE [LARGE SCALE GENOMIC DNA]</scope>
    <source>
        <strain evidence="2 3">FSL L7-1614</strain>
    </source>
</reference>
<dbReference type="Proteomes" id="UP000569903">
    <property type="component" value="Unassembled WGS sequence"/>
</dbReference>
<dbReference type="AlphaFoldDB" id="A0A841YVB5"/>
<name>A0A841YVB5_9LIST</name>
<evidence type="ECO:0000313" key="2">
    <source>
        <dbReference type="EMBL" id="MBC1457245.1"/>
    </source>
</evidence>
<dbReference type="Gene3D" id="1.10.10.10">
    <property type="entry name" value="Winged helix-like DNA-binding domain superfamily/Winged helix DNA-binding domain"/>
    <property type="match status" value="1"/>
</dbReference>
<dbReference type="PANTHER" id="PTHR33795">
    <property type="entry name" value="INSERTION ELEMENT IS150 PROTEIN INSJ"/>
    <property type="match status" value="1"/>
</dbReference>